<name>A0A0B7KGY9_BIOOC</name>
<sequence>MYAVFLRTASLWSDSTSSDFTFDNVFWYRAEKVLGQTSFFPENSGSSDSPVLGVSVSLFRIALSLRHVFRTGILPEILELERLQNDVADWEGLLLEDQNLLNYPPADLKGRDIREHYHKTAIHLFTLVTSLLLGQILRGSALAGLPQTVPRGSWQMNLAIQILENYANDNVWAKCFIVQWPIYTLGVLMELPEDRQLIRKQLQQTRDVTSFAQVARYSYDLEAIWTNREEVAPINEEKNFEGGLHLLY</sequence>
<dbReference type="AlphaFoldDB" id="A0A0B7KGY9"/>
<accession>A0A0B7KGY9</accession>
<dbReference type="EMBL" id="CDPU01000044">
    <property type="protein sequence ID" value="CEO54692.1"/>
    <property type="molecule type" value="Genomic_DNA"/>
</dbReference>
<protein>
    <recommendedName>
        <fullName evidence="2">Transcription factor domain-containing protein</fullName>
    </recommendedName>
</protein>
<evidence type="ECO:0000313" key="1">
    <source>
        <dbReference type="EMBL" id="CEO54692.1"/>
    </source>
</evidence>
<reference evidence="1" key="1">
    <citation type="submission" date="2015-01" db="EMBL/GenBank/DDBJ databases">
        <authorList>
            <person name="Durling Mikael"/>
        </authorList>
    </citation>
    <scope>NUCLEOTIDE SEQUENCE</scope>
</reference>
<evidence type="ECO:0008006" key="2">
    <source>
        <dbReference type="Google" id="ProtNLM"/>
    </source>
</evidence>
<gene>
    <name evidence="1" type="ORF">BN869_000010750_1</name>
</gene>
<organism evidence="1">
    <name type="scientific">Bionectria ochroleuca</name>
    <name type="common">Gliocladium roseum</name>
    <dbReference type="NCBI Taxonomy" id="29856"/>
    <lineage>
        <taxon>Eukaryota</taxon>
        <taxon>Fungi</taxon>
        <taxon>Dikarya</taxon>
        <taxon>Ascomycota</taxon>
        <taxon>Pezizomycotina</taxon>
        <taxon>Sordariomycetes</taxon>
        <taxon>Hypocreomycetidae</taxon>
        <taxon>Hypocreales</taxon>
        <taxon>Bionectriaceae</taxon>
        <taxon>Clonostachys</taxon>
    </lineage>
</organism>
<proteinExistence type="predicted"/>